<reference evidence="1 2" key="1">
    <citation type="submission" date="2020-06" db="EMBL/GenBank/DDBJ databases">
        <authorList>
            <person name="Criscuolo A."/>
        </authorList>
    </citation>
    <scope>NUCLEOTIDE SEQUENCE [LARGE SCALE GENOMIC DNA]</scope>
    <source>
        <strain evidence="1">PXU-55</strain>
    </source>
</reference>
<proteinExistence type="predicted"/>
<organism evidence="1 2">
    <name type="scientific">Flavobacterium panici</name>
    <dbReference type="NCBI Taxonomy" id="2654843"/>
    <lineage>
        <taxon>Bacteria</taxon>
        <taxon>Pseudomonadati</taxon>
        <taxon>Bacteroidota</taxon>
        <taxon>Flavobacteriia</taxon>
        <taxon>Flavobacteriales</taxon>
        <taxon>Flavobacteriaceae</taxon>
        <taxon>Flavobacterium</taxon>
    </lineage>
</organism>
<dbReference type="AlphaFoldDB" id="A0A9N8P4D4"/>
<gene>
    <name evidence="1" type="ORF">FLAPXU55_04700</name>
</gene>
<sequence length="155" mass="17659">MNLHNLYGLTHTLMNIKSLVFLLLILVTIVSCNSKEDKNGYQEVLYRAVNNKDTAILALNISDKRFFGRYEISYYKVGKDSGDVRGDINGNTLRGDFHYISNGGTWKRVPLALLKKENKLILGNGVVGTYFNLPCFIDGTLNYKDPKFVFEEIKR</sequence>
<evidence type="ECO:0000313" key="1">
    <source>
        <dbReference type="EMBL" id="CAC9976969.1"/>
    </source>
</evidence>
<protein>
    <submittedName>
        <fullName evidence="1">Uncharacterized protein</fullName>
    </submittedName>
</protein>
<name>A0A9N8P4D4_9FLAO</name>
<evidence type="ECO:0000313" key="2">
    <source>
        <dbReference type="Proteomes" id="UP000533639"/>
    </source>
</evidence>
<accession>A0A9N8P4D4</accession>
<dbReference type="EMBL" id="CAIJDE010000069">
    <property type="protein sequence ID" value="CAC9976969.1"/>
    <property type="molecule type" value="Genomic_DNA"/>
</dbReference>
<comment type="caution">
    <text evidence="1">The sequence shown here is derived from an EMBL/GenBank/DDBJ whole genome shotgun (WGS) entry which is preliminary data.</text>
</comment>
<dbReference type="Proteomes" id="UP000533639">
    <property type="component" value="Unassembled WGS sequence"/>
</dbReference>
<keyword evidence="2" id="KW-1185">Reference proteome</keyword>